<proteinExistence type="predicted"/>
<organism evidence="1 2">
    <name type="scientific">Collybiopsis luxurians FD-317 M1</name>
    <dbReference type="NCBI Taxonomy" id="944289"/>
    <lineage>
        <taxon>Eukaryota</taxon>
        <taxon>Fungi</taxon>
        <taxon>Dikarya</taxon>
        <taxon>Basidiomycota</taxon>
        <taxon>Agaricomycotina</taxon>
        <taxon>Agaricomycetes</taxon>
        <taxon>Agaricomycetidae</taxon>
        <taxon>Agaricales</taxon>
        <taxon>Marasmiineae</taxon>
        <taxon>Omphalotaceae</taxon>
        <taxon>Collybiopsis</taxon>
        <taxon>Collybiopsis luxurians</taxon>
    </lineage>
</organism>
<dbReference type="EMBL" id="KN834770">
    <property type="protein sequence ID" value="KIK61704.1"/>
    <property type="molecule type" value="Genomic_DNA"/>
</dbReference>
<keyword evidence="2" id="KW-1185">Reference proteome</keyword>
<gene>
    <name evidence="1" type="ORF">GYMLUDRAFT_42734</name>
</gene>
<reference evidence="1 2" key="1">
    <citation type="submission" date="2014-04" db="EMBL/GenBank/DDBJ databases">
        <title>Evolutionary Origins and Diversification of the Mycorrhizal Mutualists.</title>
        <authorList>
            <consortium name="DOE Joint Genome Institute"/>
            <consortium name="Mycorrhizal Genomics Consortium"/>
            <person name="Kohler A."/>
            <person name="Kuo A."/>
            <person name="Nagy L.G."/>
            <person name="Floudas D."/>
            <person name="Copeland A."/>
            <person name="Barry K.W."/>
            <person name="Cichocki N."/>
            <person name="Veneault-Fourrey C."/>
            <person name="LaButti K."/>
            <person name="Lindquist E.A."/>
            <person name="Lipzen A."/>
            <person name="Lundell T."/>
            <person name="Morin E."/>
            <person name="Murat C."/>
            <person name="Riley R."/>
            <person name="Ohm R."/>
            <person name="Sun H."/>
            <person name="Tunlid A."/>
            <person name="Henrissat B."/>
            <person name="Grigoriev I.V."/>
            <person name="Hibbett D.S."/>
            <person name="Martin F."/>
        </authorList>
    </citation>
    <scope>NUCLEOTIDE SEQUENCE [LARGE SCALE GENOMIC DNA]</scope>
    <source>
        <strain evidence="1 2">FD-317 M1</strain>
    </source>
</reference>
<dbReference type="Proteomes" id="UP000053593">
    <property type="component" value="Unassembled WGS sequence"/>
</dbReference>
<evidence type="ECO:0000313" key="2">
    <source>
        <dbReference type="Proteomes" id="UP000053593"/>
    </source>
</evidence>
<sequence>MRDLGRVKGIFITRCPFRRYWAVTKQEERQPVLANASRKKILALVAWYQPGPPDEVLFVGFRARNEPIATAGKGDDRIFVRTMLELLSASLETF</sequence>
<evidence type="ECO:0000313" key="1">
    <source>
        <dbReference type="EMBL" id="KIK61704.1"/>
    </source>
</evidence>
<dbReference type="AlphaFoldDB" id="A0A0D0CGE9"/>
<name>A0A0D0CGE9_9AGAR</name>
<dbReference type="HOGENOM" id="CLU_2386382_0_0_1"/>
<protein>
    <submittedName>
        <fullName evidence="1">Uncharacterized protein</fullName>
    </submittedName>
</protein>
<accession>A0A0D0CGE9</accession>